<dbReference type="EMBL" id="PNEL01000078">
    <property type="protein sequence ID" value="TMN72806.1"/>
    <property type="molecule type" value="Genomic_DNA"/>
</dbReference>
<proteinExistence type="predicted"/>
<protein>
    <submittedName>
        <fullName evidence="1">Uncharacterized protein</fullName>
    </submittedName>
</protein>
<accession>A0AAQ2EPN6</accession>
<reference evidence="1 2" key="1">
    <citation type="submission" date="2017-12" db="EMBL/GenBank/DDBJ databases">
        <authorList>
            <person name="Paulsen S."/>
            <person name="Gram L.K."/>
        </authorList>
    </citation>
    <scope>NUCLEOTIDE SEQUENCE [LARGE SCALE GENOMIC DNA]</scope>
    <source>
        <strain evidence="1 2">S1607</strain>
    </source>
</reference>
<dbReference type="RefSeq" id="WP_052709814.1">
    <property type="nucleotide sequence ID" value="NZ_JXXW01000066.1"/>
</dbReference>
<reference evidence="2" key="2">
    <citation type="submission" date="2019-06" db="EMBL/GenBank/DDBJ databases">
        <title>Co-occurence of chitin degradation, pigmentation and bioactivity in marine Pseudoalteromonas.</title>
        <authorList>
            <person name="Sonnenschein E.C."/>
            <person name="Bech P.K."/>
        </authorList>
    </citation>
    <scope>NUCLEOTIDE SEQUENCE [LARGE SCALE GENOMIC DNA]</scope>
    <source>
        <strain evidence="2">S1607</strain>
    </source>
</reference>
<dbReference type="Proteomes" id="UP000305423">
    <property type="component" value="Unassembled WGS sequence"/>
</dbReference>
<evidence type="ECO:0000313" key="2">
    <source>
        <dbReference type="Proteomes" id="UP000305423"/>
    </source>
</evidence>
<name>A0AAQ2EPN6_PSEO7</name>
<evidence type="ECO:0000313" key="1">
    <source>
        <dbReference type="EMBL" id="TMN72806.1"/>
    </source>
</evidence>
<sequence length="103" mass="12124">MKPILIEKKSGVVFEADCYSDDLFMLFKASFENEEFKSQHGEPAVEVIDSYKVEKAIQERMSAYRTESDPLYMEWQYDQTPESKQIWMDKVVEIKARYPLPTA</sequence>
<gene>
    <name evidence="1" type="ORF">CWB74_21985</name>
</gene>
<organism evidence="1 2">
    <name type="scientific">Pseudoalteromonas piscicida</name>
    <dbReference type="NCBI Taxonomy" id="43662"/>
    <lineage>
        <taxon>Bacteria</taxon>
        <taxon>Pseudomonadati</taxon>
        <taxon>Pseudomonadota</taxon>
        <taxon>Gammaproteobacteria</taxon>
        <taxon>Alteromonadales</taxon>
        <taxon>Pseudoalteromonadaceae</taxon>
        <taxon>Pseudoalteromonas</taxon>
    </lineage>
</organism>
<dbReference type="AlphaFoldDB" id="A0AAQ2EPN6"/>
<comment type="caution">
    <text evidence="1">The sequence shown here is derived from an EMBL/GenBank/DDBJ whole genome shotgun (WGS) entry which is preliminary data.</text>
</comment>